<dbReference type="OrthoDB" id="339313at2"/>
<gene>
    <name evidence="2" type="ORF">EHQ58_13465</name>
</gene>
<evidence type="ECO:0000256" key="1">
    <source>
        <dbReference type="SAM" id="Phobius"/>
    </source>
</evidence>
<evidence type="ECO:0000313" key="2">
    <source>
        <dbReference type="EMBL" id="TGL57301.1"/>
    </source>
</evidence>
<protein>
    <recommendedName>
        <fullName evidence="4">DUF218 domain-containing protein</fullName>
    </recommendedName>
</protein>
<keyword evidence="1" id="KW-1133">Transmembrane helix</keyword>
<sequence length="211" mass="24080">MQVSDLTFRLKLYTIGFLSPVILFLSFLFAAPYVLKVSEPFHKSDLAILETQSLPSKKFLKSIASLYQKKTFSRLIVVIREDKADNLLISQTEKEQKITANLAALQVSTDAIQFLTIAPSRLGDSDEAAKNILKVIVSENLKSILLLTREFESKRILKVYQKNLSSLPVQISCFLFPSDMTASSWFLSDDGFREVAYEYIRYLYYLIRGII</sequence>
<comment type="caution">
    <text evidence="2">The sequence shown here is derived from an EMBL/GenBank/DDBJ whole genome shotgun (WGS) entry which is preliminary data.</text>
</comment>
<keyword evidence="1" id="KW-0812">Transmembrane</keyword>
<dbReference type="EMBL" id="RQGD01000035">
    <property type="protein sequence ID" value="TGL57301.1"/>
    <property type="molecule type" value="Genomic_DNA"/>
</dbReference>
<organism evidence="2 3">
    <name type="scientific">Leptospira ognonensis</name>
    <dbReference type="NCBI Taxonomy" id="2484945"/>
    <lineage>
        <taxon>Bacteria</taxon>
        <taxon>Pseudomonadati</taxon>
        <taxon>Spirochaetota</taxon>
        <taxon>Spirochaetia</taxon>
        <taxon>Leptospirales</taxon>
        <taxon>Leptospiraceae</taxon>
        <taxon>Leptospira</taxon>
    </lineage>
</organism>
<accession>A0A4R9JYM5</accession>
<feature type="transmembrane region" description="Helical" evidence="1">
    <location>
        <begin position="12"/>
        <end position="35"/>
    </location>
</feature>
<keyword evidence="1" id="KW-0472">Membrane</keyword>
<dbReference type="RefSeq" id="WP_135624423.1">
    <property type="nucleotide sequence ID" value="NZ_RQGD01000035.1"/>
</dbReference>
<keyword evidence="3" id="KW-1185">Reference proteome</keyword>
<dbReference type="Proteomes" id="UP000297693">
    <property type="component" value="Unassembled WGS sequence"/>
</dbReference>
<dbReference type="AlphaFoldDB" id="A0A4R9JYM5"/>
<evidence type="ECO:0000313" key="3">
    <source>
        <dbReference type="Proteomes" id="UP000297693"/>
    </source>
</evidence>
<proteinExistence type="predicted"/>
<reference evidence="2" key="1">
    <citation type="journal article" date="2019" name="PLoS Negl. Trop. Dis.">
        <title>Revisiting the worldwide diversity of Leptospira species in the environment.</title>
        <authorList>
            <person name="Vincent A.T."/>
            <person name="Schiettekatte O."/>
            <person name="Bourhy P."/>
            <person name="Veyrier F.J."/>
            <person name="Picardeau M."/>
        </authorList>
    </citation>
    <scope>NUCLEOTIDE SEQUENCE [LARGE SCALE GENOMIC DNA]</scope>
    <source>
        <strain evidence="2">201702476</strain>
    </source>
</reference>
<name>A0A4R9JYM5_9LEPT</name>
<evidence type="ECO:0008006" key="4">
    <source>
        <dbReference type="Google" id="ProtNLM"/>
    </source>
</evidence>